<organism evidence="2">
    <name type="scientific">hydrocarbon metagenome</name>
    <dbReference type="NCBI Taxonomy" id="938273"/>
    <lineage>
        <taxon>unclassified sequences</taxon>
        <taxon>metagenomes</taxon>
        <taxon>ecological metagenomes</taxon>
    </lineage>
</organism>
<reference evidence="2" key="1">
    <citation type="journal article" date="2015" name="Proc. Natl. Acad. Sci. U.S.A.">
        <title>Networks of energetic and metabolic interactions define dynamics in microbial communities.</title>
        <authorList>
            <person name="Embree M."/>
            <person name="Liu J.K."/>
            <person name="Al-Bassam M.M."/>
            <person name="Zengler K."/>
        </authorList>
    </citation>
    <scope>NUCLEOTIDE SEQUENCE</scope>
</reference>
<comment type="caution">
    <text evidence="2">The sequence shown here is derived from an EMBL/GenBank/DDBJ whole genome shotgun (WGS) entry which is preliminary data.</text>
</comment>
<dbReference type="InterPro" id="IPR036291">
    <property type="entry name" value="NAD(P)-bd_dom_sf"/>
</dbReference>
<dbReference type="InterPro" id="IPR016040">
    <property type="entry name" value="NAD(P)-bd_dom"/>
</dbReference>
<evidence type="ECO:0000259" key="1">
    <source>
        <dbReference type="Pfam" id="PF13460"/>
    </source>
</evidence>
<dbReference type="Gene3D" id="3.40.50.720">
    <property type="entry name" value="NAD(P)-binding Rossmann-like Domain"/>
    <property type="match status" value="1"/>
</dbReference>
<dbReference type="CDD" id="cd05245">
    <property type="entry name" value="SDR_a2"/>
    <property type="match status" value="1"/>
</dbReference>
<dbReference type="InterPro" id="IPR051207">
    <property type="entry name" value="ComplexI_NDUFA9_subunit"/>
</dbReference>
<dbReference type="PANTHER" id="PTHR12126:SF11">
    <property type="entry name" value="NADH DEHYDROGENASE [UBIQUINONE] 1 ALPHA SUBCOMPLEX SUBUNIT 9, MITOCHONDRIAL"/>
    <property type="match status" value="1"/>
</dbReference>
<dbReference type="AlphaFoldDB" id="A0A0W8G9X1"/>
<feature type="domain" description="NAD(P)-binding" evidence="1">
    <location>
        <begin position="10"/>
        <end position="123"/>
    </location>
</feature>
<dbReference type="SUPFAM" id="SSF51735">
    <property type="entry name" value="NAD(P)-binding Rossmann-fold domains"/>
    <property type="match status" value="1"/>
</dbReference>
<dbReference type="SUPFAM" id="SSF55961">
    <property type="entry name" value="Bet v1-like"/>
    <property type="match status" value="1"/>
</dbReference>
<proteinExistence type="predicted"/>
<name>A0A0W8G9X1_9ZZZZ</name>
<dbReference type="EMBL" id="LNQE01000037">
    <property type="protein sequence ID" value="KUG29777.1"/>
    <property type="molecule type" value="Genomic_DNA"/>
</dbReference>
<dbReference type="PANTHER" id="PTHR12126">
    <property type="entry name" value="NADH-UBIQUINONE OXIDOREDUCTASE 39 KDA SUBUNIT-RELATED"/>
    <property type="match status" value="1"/>
</dbReference>
<accession>A0A0W8G9X1</accession>
<dbReference type="GO" id="GO:0044877">
    <property type="term" value="F:protein-containing complex binding"/>
    <property type="evidence" value="ECO:0007669"/>
    <property type="project" value="TreeGrafter"/>
</dbReference>
<sequence>MTDKPILVTGATGYVGGRLVPKLLDAGRRVRAVGRSLDKLGARPWAFHPGVELVAADLFDLESTRAACRGCDTAYYLVHSMHPDKRDFAAADRHAALIMARAAREEGLGRIIYLGGLGEDREDLSHHLKSRHEVALILSHGGPPLTHLRAAMVLGSGSASFELLRYLGDRLPVMLTPAWVRTRCQPIAITNVLGYLAGCLDEPRTLGRTFDIGGPDVLSYQDLFRIYAEEAGLPRRLIIPVPVMTPRLSGYWAQLVTPIPASLVIPLVEGLRNEVVCREHDIRDIIPQNLRTCRETIARALEKIRQNTVETCCTDAGSAMPPEWLAVGDAPYAGGTVLECGYQARIASEPEDLWRALAKIGGETGWYYGDMLWRLRGFLDKLFGGVGLRRMRISPDNLRVGDPLDFWRILTVEKNHRLVLLAEMKLPGEALLEFRLLHVGDNQTELTAHSRFLPRGLGGLLYWYATYPLHQLVFSGMLTGLAHAAGKPLLRQPTRFTPLRRT</sequence>
<dbReference type="InterPro" id="IPR021295">
    <property type="entry name" value="DUF2867"/>
</dbReference>
<dbReference type="Pfam" id="PF13460">
    <property type="entry name" value="NAD_binding_10"/>
    <property type="match status" value="1"/>
</dbReference>
<gene>
    <name evidence="2" type="ORF">ASZ90_000321</name>
</gene>
<dbReference type="Pfam" id="PF11066">
    <property type="entry name" value="DUF2867"/>
    <property type="match status" value="1"/>
</dbReference>
<evidence type="ECO:0000313" key="2">
    <source>
        <dbReference type="EMBL" id="KUG29777.1"/>
    </source>
</evidence>
<protein>
    <recommendedName>
        <fullName evidence="1">NAD(P)-binding domain-containing protein</fullName>
    </recommendedName>
</protein>